<comment type="catalytic activity">
    <reaction evidence="12">
        <text>L-seryl-[protein] + ATP = O-phospho-L-seryl-[protein] + ADP + H(+)</text>
        <dbReference type="Rhea" id="RHEA:17989"/>
        <dbReference type="Rhea" id="RHEA-COMP:9863"/>
        <dbReference type="Rhea" id="RHEA-COMP:11604"/>
        <dbReference type="ChEBI" id="CHEBI:15378"/>
        <dbReference type="ChEBI" id="CHEBI:29999"/>
        <dbReference type="ChEBI" id="CHEBI:30616"/>
        <dbReference type="ChEBI" id="CHEBI:83421"/>
        <dbReference type="ChEBI" id="CHEBI:456216"/>
        <dbReference type="EC" id="2.7.11.1"/>
    </reaction>
</comment>
<dbReference type="InterPro" id="IPR000687">
    <property type="entry name" value="RIO_kinase"/>
</dbReference>
<evidence type="ECO:0000256" key="7">
    <source>
        <dbReference type="ARBA" id="ARBA00022741"/>
    </source>
</evidence>
<evidence type="ECO:0000256" key="6">
    <source>
        <dbReference type="ARBA" id="ARBA00022723"/>
    </source>
</evidence>
<comment type="similarity">
    <text evidence="2">Belongs to the protein kinase superfamily. RIO-type Ser/Thr kinase family.</text>
</comment>
<dbReference type="PANTHER" id="PTHR45852">
    <property type="entry name" value="SER/THR-PROTEIN KINASE RIO2"/>
    <property type="match status" value="1"/>
</dbReference>
<evidence type="ECO:0000256" key="13">
    <source>
        <dbReference type="ARBA" id="ARBA00068353"/>
    </source>
</evidence>
<dbReference type="AlphaFoldDB" id="G9P1B6"/>
<dbReference type="GO" id="GO:0004674">
    <property type="term" value="F:protein serine/threonine kinase activity"/>
    <property type="evidence" value="ECO:0007669"/>
    <property type="project" value="UniProtKB-KW"/>
</dbReference>
<dbReference type="InterPro" id="IPR018934">
    <property type="entry name" value="RIO_dom"/>
</dbReference>
<evidence type="ECO:0000256" key="1">
    <source>
        <dbReference type="ARBA" id="ARBA00001946"/>
    </source>
</evidence>
<dbReference type="FunFam" id="3.30.200.20:FF:000052">
    <property type="entry name" value="Serine/threonine-protein kinase RIO2"/>
    <property type="match status" value="1"/>
</dbReference>
<dbReference type="Gene3D" id="1.10.510.10">
    <property type="entry name" value="Transferase(Phosphotransferase) domain 1"/>
    <property type="match status" value="1"/>
</dbReference>
<dbReference type="FunFam" id="1.10.510.10:FF:000566">
    <property type="entry name" value="Serine/threonine-protein kinase rio2"/>
    <property type="match status" value="1"/>
</dbReference>
<dbReference type="InterPro" id="IPR036390">
    <property type="entry name" value="WH_DNA-bd_sf"/>
</dbReference>
<dbReference type="Pfam" id="PF09202">
    <property type="entry name" value="Rio2_N"/>
    <property type="match status" value="1"/>
</dbReference>
<dbReference type="InterPro" id="IPR036388">
    <property type="entry name" value="WH-like_DNA-bd_sf"/>
</dbReference>
<dbReference type="Gene3D" id="1.10.10.10">
    <property type="entry name" value="Winged helix-like DNA-binding domain superfamily/Winged helix DNA-binding domain"/>
    <property type="match status" value="1"/>
</dbReference>
<evidence type="ECO:0000256" key="9">
    <source>
        <dbReference type="ARBA" id="ARBA00022840"/>
    </source>
</evidence>
<dbReference type="GO" id="GO:0005634">
    <property type="term" value="C:nucleus"/>
    <property type="evidence" value="ECO:0007669"/>
    <property type="project" value="TreeGrafter"/>
</dbReference>
<keyword evidence="8" id="KW-0418">Kinase</keyword>
<dbReference type="EMBL" id="ABDG02000026">
    <property type="protein sequence ID" value="EHK43304.1"/>
    <property type="molecule type" value="Genomic_DNA"/>
</dbReference>
<evidence type="ECO:0000256" key="15">
    <source>
        <dbReference type="SAM" id="MobiDB-lite"/>
    </source>
</evidence>
<dbReference type="SUPFAM" id="SSF56112">
    <property type="entry name" value="Protein kinase-like (PK-like)"/>
    <property type="match status" value="1"/>
</dbReference>
<dbReference type="GO" id="GO:0030688">
    <property type="term" value="C:preribosome, small subunit precursor"/>
    <property type="evidence" value="ECO:0007669"/>
    <property type="project" value="TreeGrafter"/>
</dbReference>
<dbReference type="KEGG" id="tatv:25775993"/>
<comment type="cofactor">
    <cofactor evidence="1">
        <name>Mg(2+)</name>
        <dbReference type="ChEBI" id="CHEBI:18420"/>
    </cofactor>
</comment>
<keyword evidence="10" id="KW-0460">Magnesium</keyword>
<keyword evidence="9" id="KW-0067">ATP-binding</keyword>
<dbReference type="HOGENOM" id="CLU_018693_0_0_1"/>
<evidence type="ECO:0000256" key="3">
    <source>
        <dbReference type="ARBA" id="ARBA00012513"/>
    </source>
</evidence>
<dbReference type="SMART" id="SM00090">
    <property type="entry name" value="RIO"/>
    <property type="match status" value="1"/>
</dbReference>
<dbReference type="SUPFAM" id="SSF46785">
    <property type="entry name" value="Winged helix' DNA-binding domain"/>
    <property type="match status" value="1"/>
</dbReference>
<name>G9P1B6_HYPAI</name>
<keyword evidence="6" id="KW-0479">Metal-binding</keyword>
<feature type="compositionally biased region" description="Low complexity" evidence="15">
    <location>
        <begin position="386"/>
        <end position="401"/>
    </location>
</feature>
<keyword evidence="4" id="KW-0723">Serine/threonine-protein kinase</keyword>
<evidence type="ECO:0000256" key="2">
    <source>
        <dbReference type="ARBA" id="ARBA00009196"/>
    </source>
</evidence>
<evidence type="ECO:0000256" key="10">
    <source>
        <dbReference type="ARBA" id="ARBA00022842"/>
    </source>
</evidence>
<comment type="catalytic activity">
    <reaction evidence="11">
        <text>L-threonyl-[protein] + ATP = O-phospho-L-threonyl-[protein] + ADP + H(+)</text>
        <dbReference type="Rhea" id="RHEA:46608"/>
        <dbReference type="Rhea" id="RHEA-COMP:11060"/>
        <dbReference type="Rhea" id="RHEA-COMP:11605"/>
        <dbReference type="ChEBI" id="CHEBI:15378"/>
        <dbReference type="ChEBI" id="CHEBI:30013"/>
        <dbReference type="ChEBI" id="CHEBI:30616"/>
        <dbReference type="ChEBI" id="CHEBI:61977"/>
        <dbReference type="ChEBI" id="CHEBI:456216"/>
        <dbReference type="EC" id="2.7.11.1"/>
    </reaction>
</comment>
<dbReference type="eggNOG" id="KOG2268">
    <property type="taxonomic scope" value="Eukaryota"/>
</dbReference>
<feature type="compositionally biased region" description="Acidic residues" evidence="15">
    <location>
        <begin position="348"/>
        <end position="370"/>
    </location>
</feature>
<dbReference type="GeneID" id="25775993"/>
<feature type="region of interest" description="Disordered" evidence="15">
    <location>
        <begin position="339"/>
        <end position="416"/>
    </location>
</feature>
<keyword evidence="7" id="KW-0547">Nucleotide-binding</keyword>
<dbReference type="OrthoDB" id="10258631at2759"/>
<evidence type="ECO:0000259" key="16">
    <source>
        <dbReference type="SMART" id="SM00090"/>
    </source>
</evidence>
<proteinExistence type="inferred from homology"/>
<dbReference type="InterPro" id="IPR030484">
    <property type="entry name" value="Rio2"/>
</dbReference>
<dbReference type="OMA" id="GYTNFRE"/>
<evidence type="ECO:0000256" key="8">
    <source>
        <dbReference type="ARBA" id="ARBA00022777"/>
    </source>
</evidence>
<comment type="caution">
    <text evidence="17">The sequence shown here is derived from an EMBL/GenBank/DDBJ whole genome shotgun (WGS) entry which is preliminary data.</text>
</comment>
<dbReference type="PANTHER" id="PTHR45852:SF1">
    <property type="entry name" value="SERINE_THREONINE-PROTEIN KINASE RIO2"/>
    <property type="match status" value="1"/>
</dbReference>
<keyword evidence="18" id="KW-1185">Reference proteome</keyword>
<dbReference type="STRING" id="452589.G9P1B6"/>
<evidence type="ECO:0000256" key="12">
    <source>
        <dbReference type="ARBA" id="ARBA00048679"/>
    </source>
</evidence>
<dbReference type="GO" id="GO:0046872">
    <property type="term" value="F:metal ion binding"/>
    <property type="evidence" value="ECO:0007669"/>
    <property type="project" value="UniProtKB-KW"/>
</dbReference>
<dbReference type="GO" id="GO:0005829">
    <property type="term" value="C:cytosol"/>
    <property type="evidence" value="ECO:0007669"/>
    <property type="project" value="TreeGrafter"/>
</dbReference>
<evidence type="ECO:0000256" key="14">
    <source>
        <dbReference type="ARBA" id="ARBA00068837"/>
    </source>
</evidence>
<dbReference type="FunFam" id="1.10.10.10:FF:000053">
    <property type="entry name" value="Serine/threonine-protein kinase RIO2"/>
    <property type="match status" value="1"/>
</dbReference>
<dbReference type="RefSeq" id="XP_013941510.1">
    <property type="nucleotide sequence ID" value="XM_014086035.1"/>
</dbReference>
<evidence type="ECO:0000256" key="5">
    <source>
        <dbReference type="ARBA" id="ARBA00022679"/>
    </source>
</evidence>
<evidence type="ECO:0000256" key="4">
    <source>
        <dbReference type="ARBA" id="ARBA00022527"/>
    </source>
</evidence>
<evidence type="ECO:0000313" key="17">
    <source>
        <dbReference type="EMBL" id="EHK43304.1"/>
    </source>
</evidence>
<evidence type="ECO:0000256" key="11">
    <source>
        <dbReference type="ARBA" id="ARBA00047899"/>
    </source>
</evidence>
<gene>
    <name evidence="17" type="ORF">TRIATDRAFT_149115</name>
</gene>
<reference evidence="17 18" key="1">
    <citation type="journal article" date="2011" name="Genome Biol.">
        <title>Comparative genome sequence analysis underscores mycoparasitism as the ancestral life style of Trichoderma.</title>
        <authorList>
            <person name="Kubicek C.P."/>
            <person name="Herrera-Estrella A."/>
            <person name="Seidl-Seiboth V."/>
            <person name="Martinez D.A."/>
            <person name="Druzhinina I.S."/>
            <person name="Thon M."/>
            <person name="Zeilinger S."/>
            <person name="Casas-Flores S."/>
            <person name="Horwitz B.A."/>
            <person name="Mukherjee P.K."/>
            <person name="Mukherjee M."/>
            <person name="Kredics L."/>
            <person name="Alcaraz L.D."/>
            <person name="Aerts A."/>
            <person name="Antal Z."/>
            <person name="Atanasova L."/>
            <person name="Cervantes-Badillo M.G."/>
            <person name="Challacombe J."/>
            <person name="Chertkov O."/>
            <person name="McCluskey K."/>
            <person name="Coulpier F."/>
            <person name="Deshpande N."/>
            <person name="von Doehren H."/>
            <person name="Ebbole D.J."/>
            <person name="Esquivel-Naranjo E.U."/>
            <person name="Fekete E."/>
            <person name="Flipphi M."/>
            <person name="Glaser F."/>
            <person name="Gomez-Rodriguez E.Y."/>
            <person name="Gruber S."/>
            <person name="Han C."/>
            <person name="Henrissat B."/>
            <person name="Hermosa R."/>
            <person name="Hernandez-Onate M."/>
            <person name="Karaffa L."/>
            <person name="Kosti I."/>
            <person name="Le Crom S."/>
            <person name="Lindquist E."/>
            <person name="Lucas S."/>
            <person name="Luebeck M."/>
            <person name="Luebeck P.S."/>
            <person name="Margeot A."/>
            <person name="Metz B."/>
            <person name="Misra M."/>
            <person name="Nevalainen H."/>
            <person name="Omann M."/>
            <person name="Packer N."/>
            <person name="Perrone G."/>
            <person name="Uresti-Rivera E.E."/>
            <person name="Salamov A."/>
            <person name="Schmoll M."/>
            <person name="Seiboth B."/>
            <person name="Shapiro H."/>
            <person name="Sukno S."/>
            <person name="Tamayo-Ramos J.A."/>
            <person name="Tisch D."/>
            <person name="Wiest A."/>
            <person name="Wilkinson H.H."/>
            <person name="Zhang M."/>
            <person name="Coutinho P.M."/>
            <person name="Kenerley C.M."/>
            <person name="Monte E."/>
            <person name="Baker S.E."/>
            <person name="Grigoriev I.V."/>
        </authorList>
    </citation>
    <scope>NUCLEOTIDE SEQUENCE [LARGE SCALE GENOMIC DNA]</scope>
    <source>
        <strain evidence="18">ATCC 20476 / IMI 206040</strain>
    </source>
</reference>
<keyword evidence="5" id="KW-0808">Transferase</keyword>
<protein>
    <recommendedName>
        <fullName evidence="13">Serine/threonine-protein kinase RIO2</fullName>
        <ecNumber evidence="3">2.7.11.1</ecNumber>
    </recommendedName>
    <alternativeName>
        <fullName evidence="14">Serine/threonine-protein kinase rio2</fullName>
    </alternativeName>
</protein>
<dbReference type="CDD" id="cd05144">
    <property type="entry name" value="RIO2_C"/>
    <property type="match status" value="1"/>
</dbReference>
<sequence>MKLDTRAMRHLASEDWRVLTAVETGSKNHEIVPTPLIEKLSRLRGGASGVHRSISSLAKVGLIARVKEAKYDGYRLTYGGLDYLALHTHASRKDVYSVGNRIGVGKESDIMVVADHSGKQCVLKIHRLGRISFRTVKSNRDYLKNKNAQSWMYLSRLAAMKEYAFMNALHEEGFPVPSPIAQSRHTIVMSLIDAFPLRQISEVPDPASLYAELISLILRLASHGLIHGDYNEFNILIKEIKSTAEDGTESIKLEPVIIDFPQMVSMEHVNAEMYFDRDVNCIKRFFLRRFHFTPTQPGPFFKDAKKTVGKDGLKRLDASVEASGFTKKMLKDLEAAIKKKEADKEGQEGAEDEEDEDEDEDSSEEEEDSEADGHEGEGSGSGSGQEGLLSDGLSQSLLQEEPSISKVNKEMAELAV</sequence>
<dbReference type="GO" id="GO:0005524">
    <property type="term" value="F:ATP binding"/>
    <property type="evidence" value="ECO:0007669"/>
    <property type="project" value="UniProtKB-KW"/>
</dbReference>
<organism evidence="17 18">
    <name type="scientific">Hypocrea atroviridis (strain ATCC 20476 / IMI 206040)</name>
    <name type="common">Trichoderma atroviride</name>
    <dbReference type="NCBI Taxonomy" id="452589"/>
    <lineage>
        <taxon>Eukaryota</taxon>
        <taxon>Fungi</taxon>
        <taxon>Dikarya</taxon>
        <taxon>Ascomycota</taxon>
        <taxon>Pezizomycotina</taxon>
        <taxon>Sordariomycetes</taxon>
        <taxon>Hypocreomycetidae</taxon>
        <taxon>Hypocreales</taxon>
        <taxon>Hypocreaceae</taxon>
        <taxon>Trichoderma</taxon>
    </lineage>
</organism>
<feature type="domain" description="RIO kinase" evidence="16">
    <location>
        <begin position="67"/>
        <end position="310"/>
    </location>
</feature>
<dbReference type="EC" id="2.7.11.1" evidence="3"/>
<accession>G9P1B6</accession>
<evidence type="ECO:0000313" key="18">
    <source>
        <dbReference type="Proteomes" id="UP000005426"/>
    </source>
</evidence>
<dbReference type="InterPro" id="IPR011009">
    <property type="entry name" value="Kinase-like_dom_sf"/>
</dbReference>
<dbReference type="GO" id="GO:0030490">
    <property type="term" value="P:maturation of SSU-rRNA"/>
    <property type="evidence" value="ECO:0007669"/>
    <property type="project" value="TreeGrafter"/>
</dbReference>
<feature type="compositionally biased region" description="Basic and acidic residues" evidence="15">
    <location>
        <begin position="407"/>
        <end position="416"/>
    </location>
</feature>
<dbReference type="Proteomes" id="UP000005426">
    <property type="component" value="Unassembled WGS sequence"/>
</dbReference>
<dbReference type="InterPro" id="IPR015285">
    <property type="entry name" value="RIO2_wHTH_N"/>
</dbReference>
<dbReference type="Pfam" id="PF01163">
    <property type="entry name" value="RIO1"/>
    <property type="match status" value="1"/>
</dbReference>
<dbReference type="Gene3D" id="3.30.200.20">
    <property type="entry name" value="Phosphorylase Kinase, domain 1"/>
    <property type="match status" value="1"/>
</dbReference>